<evidence type="ECO:0000256" key="2">
    <source>
        <dbReference type="SAM" id="MobiDB-lite"/>
    </source>
</evidence>
<feature type="compositionally biased region" description="Polar residues" evidence="2">
    <location>
        <begin position="8"/>
        <end position="20"/>
    </location>
</feature>
<dbReference type="OrthoDB" id="2507740at2759"/>
<accession>A0A0L0VT15</accession>
<reference evidence="4" key="1">
    <citation type="submission" date="2014-03" db="EMBL/GenBank/DDBJ databases">
        <title>The Genome Sequence of Puccinia striiformis f. sp. tritici PST-78.</title>
        <authorList>
            <consortium name="The Broad Institute Genome Sequencing Platform"/>
            <person name="Cuomo C."/>
            <person name="Hulbert S."/>
            <person name="Chen X."/>
            <person name="Walker B."/>
            <person name="Young S.K."/>
            <person name="Zeng Q."/>
            <person name="Gargeya S."/>
            <person name="Fitzgerald M."/>
            <person name="Haas B."/>
            <person name="Abouelleil A."/>
            <person name="Alvarado L."/>
            <person name="Arachchi H.M."/>
            <person name="Berlin A.M."/>
            <person name="Chapman S.B."/>
            <person name="Goldberg J."/>
            <person name="Griggs A."/>
            <person name="Gujja S."/>
            <person name="Hansen M."/>
            <person name="Howarth C."/>
            <person name="Imamovic A."/>
            <person name="Larimer J."/>
            <person name="McCowan C."/>
            <person name="Montmayeur A."/>
            <person name="Murphy C."/>
            <person name="Neiman D."/>
            <person name="Pearson M."/>
            <person name="Priest M."/>
            <person name="Roberts A."/>
            <person name="Saif S."/>
            <person name="Shea T."/>
            <person name="Sisk P."/>
            <person name="Sykes S."/>
            <person name="Wortman J."/>
            <person name="Nusbaum C."/>
            <person name="Birren B."/>
        </authorList>
    </citation>
    <scope>NUCLEOTIDE SEQUENCE [LARGE SCALE GENOMIC DNA]</scope>
    <source>
        <strain evidence="4">race PST-78</strain>
    </source>
</reference>
<proteinExistence type="predicted"/>
<evidence type="ECO:0000313" key="3">
    <source>
        <dbReference type="EMBL" id="KNF02406.1"/>
    </source>
</evidence>
<dbReference type="AlphaFoldDB" id="A0A0L0VT15"/>
<evidence type="ECO:0000256" key="1">
    <source>
        <dbReference type="SAM" id="Coils"/>
    </source>
</evidence>
<keyword evidence="4" id="KW-1185">Reference proteome</keyword>
<protein>
    <submittedName>
        <fullName evidence="3">Uncharacterized protein</fullName>
    </submittedName>
</protein>
<dbReference type="Proteomes" id="UP000054564">
    <property type="component" value="Unassembled WGS sequence"/>
</dbReference>
<gene>
    <name evidence="3" type="ORF">PSTG_04313</name>
</gene>
<comment type="caution">
    <text evidence="3">The sequence shown here is derived from an EMBL/GenBank/DDBJ whole genome shotgun (WGS) entry which is preliminary data.</text>
</comment>
<sequence>MQLRESESLTINKTEASDSIGSMAGKSEVLGEHHLDQAADPYHIGHLDRGVSEKQKLVGSVSKVDEQFKSAQENLRSLDEKISKSIEKGTAQPSRYYEDIASKSKLAADKLGSLHKEILQRVEQNRKADNLDLVDKLETILKETPPFKVRINDKGARPDEIPALKSQARDLHGLMFQTIDFMHQKGLIGSAELEQFFEDDEILRRFAVHLVLSSNGPSLMTQAMMIPTKLGSSETMKSFILGPQGGGTKLRQLFAQSMQG</sequence>
<name>A0A0L0VT15_9BASI</name>
<organism evidence="3 4">
    <name type="scientific">Puccinia striiformis f. sp. tritici PST-78</name>
    <dbReference type="NCBI Taxonomy" id="1165861"/>
    <lineage>
        <taxon>Eukaryota</taxon>
        <taxon>Fungi</taxon>
        <taxon>Dikarya</taxon>
        <taxon>Basidiomycota</taxon>
        <taxon>Pucciniomycotina</taxon>
        <taxon>Pucciniomycetes</taxon>
        <taxon>Pucciniales</taxon>
        <taxon>Pucciniaceae</taxon>
        <taxon>Puccinia</taxon>
    </lineage>
</organism>
<dbReference type="EMBL" id="AJIL01000023">
    <property type="protein sequence ID" value="KNF02406.1"/>
    <property type="molecule type" value="Genomic_DNA"/>
</dbReference>
<evidence type="ECO:0000313" key="4">
    <source>
        <dbReference type="Proteomes" id="UP000054564"/>
    </source>
</evidence>
<keyword evidence="1" id="KW-0175">Coiled coil</keyword>
<feature type="region of interest" description="Disordered" evidence="2">
    <location>
        <begin position="1"/>
        <end position="22"/>
    </location>
</feature>
<feature type="coiled-coil region" evidence="1">
    <location>
        <begin position="61"/>
        <end position="88"/>
    </location>
</feature>